<dbReference type="PANTHER" id="PTHR30055">
    <property type="entry name" value="HTH-TYPE TRANSCRIPTIONAL REGULATOR RUTR"/>
    <property type="match status" value="1"/>
</dbReference>
<dbReference type="SUPFAM" id="SSF48498">
    <property type="entry name" value="Tetracyclin repressor-like, C-terminal domain"/>
    <property type="match status" value="1"/>
</dbReference>
<keyword evidence="8" id="KW-1185">Reference proteome</keyword>
<dbReference type="SUPFAM" id="SSF46689">
    <property type="entry name" value="Homeodomain-like"/>
    <property type="match status" value="1"/>
</dbReference>
<dbReference type="Gene3D" id="1.10.10.60">
    <property type="entry name" value="Homeodomain-like"/>
    <property type="match status" value="1"/>
</dbReference>
<keyword evidence="3 5" id="KW-0238">DNA-binding</keyword>
<accession>A0ABW6WNF9</accession>
<comment type="caution">
    <text evidence="7">The sequence shown here is derived from an EMBL/GenBank/DDBJ whole genome shotgun (WGS) entry which is preliminary data.</text>
</comment>
<dbReference type="InterPro" id="IPR001647">
    <property type="entry name" value="HTH_TetR"/>
</dbReference>
<keyword evidence="4" id="KW-0804">Transcription</keyword>
<evidence type="ECO:0000259" key="6">
    <source>
        <dbReference type="PROSITE" id="PS50977"/>
    </source>
</evidence>
<proteinExistence type="predicted"/>
<evidence type="ECO:0000256" key="4">
    <source>
        <dbReference type="ARBA" id="ARBA00023163"/>
    </source>
</evidence>
<protein>
    <submittedName>
        <fullName evidence="7">TetR/AcrR family transcriptional regulator C-terminal domain-containing protein</fullName>
    </submittedName>
</protein>
<name>A0ABW6WNF9_9ACTN</name>
<dbReference type="InterPro" id="IPR003012">
    <property type="entry name" value="Tet_transcr_reg_TetR"/>
</dbReference>
<sequence length="226" mass="25131">MAGQDWGYPWPDANDGETRLDRAEIVRVCLEMLDEDGVEQFSTRKLAARLGIKSPSLYWHVKGKDQLFALVLDHVVGQCELPSRQAGWREQLDTIGHGLRQALIAHPAAPQLLLGRPIFGPNGLRLTDHVIGALRDHEFGDKLASYGYIVFINYVIGFASQETAFGKGPRQQLDKVETFLAALPEQQYPDLTAVAGEFLAGHFTARFDLGLSAILDRLAVEKTQHR</sequence>
<dbReference type="PANTHER" id="PTHR30055:SF151">
    <property type="entry name" value="TRANSCRIPTIONAL REGULATORY PROTEIN"/>
    <property type="match status" value="1"/>
</dbReference>
<evidence type="ECO:0000313" key="7">
    <source>
        <dbReference type="EMBL" id="MFF5294755.1"/>
    </source>
</evidence>
<dbReference type="Pfam" id="PF00440">
    <property type="entry name" value="TetR_N"/>
    <property type="match status" value="1"/>
</dbReference>
<keyword evidence="1" id="KW-0678">Repressor</keyword>
<evidence type="ECO:0000256" key="3">
    <source>
        <dbReference type="ARBA" id="ARBA00023125"/>
    </source>
</evidence>
<keyword evidence="2" id="KW-0805">Transcription regulation</keyword>
<dbReference type="PROSITE" id="PS50977">
    <property type="entry name" value="HTH_TETR_2"/>
    <property type="match status" value="1"/>
</dbReference>
<dbReference type="InterPro" id="IPR036271">
    <property type="entry name" value="Tet_transcr_reg_TetR-rel_C_sf"/>
</dbReference>
<gene>
    <name evidence="7" type="ORF">ACFY35_35390</name>
</gene>
<feature type="DNA-binding region" description="H-T-H motif" evidence="5">
    <location>
        <begin position="42"/>
        <end position="61"/>
    </location>
</feature>
<dbReference type="Gene3D" id="1.10.357.10">
    <property type="entry name" value="Tetracycline Repressor, domain 2"/>
    <property type="match status" value="1"/>
</dbReference>
<reference evidence="7 8" key="1">
    <citation type="submission" date="2024-10" db="EMBL/GenBank/DDBJ databases">
        <title>The Natural Products Discovery Center: Release of the First 8490 Sequenced Strains for Exploring Actinobacteria Biosynthetic Diversity.</title>
        <authorList>
            <person name="Kalkreuter E."/>
            <person name="Kautsar S.A."/>
            <person name="Yang D."/>
            <person name="Bader C.D."/>
            <person name="Teijaro C.N."/>
            <person name="Fluegel L."/>
            <person name="Davis C.M."/>
            <person name="Simpson J.R."/>
            <person name="Lauterbach L."/>
            <person name="Steele A.D."/>
            <person name="Gui C."/>
            <person name="Meng S."/>
            <person name="Li G."/>
            <person name="Viehrig K."/>
            <person name="Ye F."/>
            <person name="Su P."/>
            <person name="Kiefer A.F."/>
            <person name="Nichols A."/>
            <person name="Cepeda A.J."/>
            <person name="Yan W."/>
            <person name="Fan B."/>
            <person name="Jiang Y."/>
            <person name="Adhikari A."/>
            <person name="Zheng C.-J."/>
            <person name="Schuster L."/>
            <person name="Cowan T.M."/>
            <person name="Smanski M.J."/>
            <person name="Chevrette M.G."/>
            <person name="De Carvalho L.P.S."/>
            <person name="Shen B."/>
        </authorList>
    </citation>
    <scope>NUCLEOTIDE SEQUENCE [LARGE SCALE GENOMIC DNA]</scope>
    <source>
        <strain evidence="7 8">NPDC000087</strain>
    </source>
</reference>
<dbReference type="Pfam" id="PF02909">
    <property type="entry name" value="TetR_C_1"/>
    <property type="match status" value="1"/>
</dbReference>
<dbReference type="EMBL" id="JBIAZU010000006">
    <property type="protein sequence ID" value="MFF5294755.1"/>
    <property type="molecule type" value="Genomic_DNA"/>
</dbReference>
<evidence type="ECO:0000313" key="8">
    <source>
        <dbReference type="Proteomes" id="UP001602245"/>
    </source>
</evidence>
<dbReference type="InterPro" id="IPR004111">
    <property type="entry name" value="Repressor_TetR_C"/>
</dbReference>
<dbReference type="PRINTS" id="PR00455">
    <property type="entry name" value="HTHTETR"/>
</dbReference>
<evidence type="ECO:0000256" key="5">
    <source>
        <dbReference type="PROSITE-ProRule" id="PRU00335"/>
    </source>
</evidence>
<dbReference type="InterPro" id="IPR009057">
    <property type="entry name" value="Homeodomain-like_sf"/>
</dbReference>
<feature type="domain" description="HTH tetR-type" evidence="6">
    <location>
        <begin position="19"/>
        <end position="79"/>
    </location>
</feature>
<dbReference type="RefSeq" id="WP_020517588.1">
    <property type="nucleotide sequence ID" value="NZ_JBIAZU010000006.1"/>
</dbReference>
<dbReference type="Proteomes" id="UP001602245">
    <property type="component" value="Unassembled WGS sequence"/>
</dbReference>
<evidence type="ECO:0000256" key="2">
    <source>
        <dbReference type="ARBA" id="ARBA00023015"/>
    </source>
</evidence>
<dbReference type="PRINTS" id="PR00400">
    <property type="entry name" value="TETREPRESSOR"/>
</dbReference>
<evidence type="ECO:0000256" key="1">
    <source>
        <dbReference type="ARBA" id="ARBA00022491"/>
    </source>
</evidence>
<organism evidence="7 8">
    <name type="scientific">Paractinoplanes globisporus</name>
    <dbReference type="NCBI Taxonomy" id="113565"/>
    <lineage>
        <taxon>Bacteria</taxon>
        <taxon>Bacillati</taxon>
        <taxon>Actinomycetota</taxon>
        <taxon>Actinomycetes</taxon>
        <taxon>Micromonosporales</taxon>
        <taxon>Micromonosporaceae</taxon>
        <taxon>Paractinoplanes</taxon>
    </lineage>
</organism>
<dbReference type="InterPro" id="IPR050109">
    <property type="entry name" value="HTH-type_TetR-like_transc_reg"/>
</dbReference>